<evidence type="ECO:0000259" key="3">
    <source>
        <dbReference type="Pfam" id="PF00561"/>
    </source>
</evidence>
<proteinExistence type="predicted"/>
<dbReference type="Gene3D" id="3.40.50.1820">
    <property type="entry name" value="alpha/beta hydrolase"/>
    <property type="match status" value="1"/>
</dbReference>
<sequence>MKNREEDLYVPVTASDTLYVKRIRHPQHNGQPVLMVHGVMANGRIFYSDSGKGLAHYLARHGYDVYVADLRGRGRSTPRISRHARHGQTEIIREDLPALHAAVRQLSGGQAVHWMAHSWGGVHMSSALLYQPALIPQVASLVYFGSKRSVHARNLNKLLEVDLMWNGVARLLCRSVGYLPAQRIGLGADDETDKSHWQSKQWAKVRPWVDSDDGFDYAGAAQRHALPPALYFAAQNDPCRGHPGDVQRFRAESGAHASCVHLLARHTGYRHDYNHVSLLTHPDAANDHFPLVLAWLQGAYDKVAENY</sequence>
<dbReference type="InterPro" id="IPR029058">
    <property type="entry name" value="AB_hydrolase_fold"/>
</dbReference>
<keyword evidence="4" id="KW-0378">Hydrolase</keyword>
<dbReference type="EMBL" id="JAQQLF010000002">
    <property type="protein sequence ID" value="MDC7716025.1"/>
    <property type="molecule type" value="Genomic_DNA"/>
</dbReference>
<dbReference type="Proteomes" id="UP001219956">
    <property type="component" value="Unassembled WGS sequence"/>
</dbReference>
<evidence type="ECO:0000313" key="5">
    <source>
        <dbReference type="Proteomes" id="UP001219956"/>
    </source>
</evidence>
<feature type="domain" description="AB hydrolase-1" evidence="3">
    <location>
        <begin position="32"/>
        <end position="239"/>
    </location>
</feature>
<evidence type="ECO:0000256" key="2">
    <source>
        <dbReference type="ARBA" id="ARBA00023098"/>
    </source>
</evidence>
<evidence type="ECO:0000313" key="4">
    <source>
        <dbReference type="EMBL" id="MDC7716025.1"/>
    </source>
</evidence>
<gene>
    <name evidence="4" type="ORF">PQU95_02150</name>
</gene>
<dbReference type="PANTHER" id="PTHR11005">
    <property type="entry name" value="LYSOSOMAL ACID LIPASE-RELATED"/>
    <property type="match status" value="1"/>
</dbReference>
<evidence type="ECO:0000256" key="1">
    <source>
        <dbReference type="ARBA" id="ARBA00022963"/>
    </source>
</evidence>
<dbReference type="SUPFAM" id="SSF53474">
    <property type="entry name" value="alpha/beta-Hydrolases"/>
    <property type="match status" value="1"/>
</dbReference>
<keyword evidence="1" id="KW-0442">Lipid degradation</keyword>
<dbReference type="Pfam" id="PF00561">
    <property type="entry name" value="Abhydrolase_1"/>
    <property type="match status" value="1"/>
</dbReference>
<protein>
    <submittedName>
        <fullName evidence="4">Alpha/beta fold hydrolase</fullName>
    </submittedName>
</protein>
<dbReference type="RefSeq" id="WP_272750475.1">
    <property type="nucleotide sequence ID" value="NZ_JAQQLF010000002.1"/>
</dbReference>
<keyword evidence="2" id="KW-0443">Lipid metabolism</keyword>
<comment type="caution">
    <text evidence="4">The sequence shown here is derived from an EMBL/GenBank/DDBJ whole genome shotgun (WGS) entry which is preliminary data.</text>
</comment>
<accession>A0ABT5ITX0</accession>
<dbReference type="GO" id="GO:0016787">
    <property type="term" value="F:hydrolase activity"/>
    <property type="evidence" value="ECO:0007669"/>
    <property type="project" value="UniProtKB-KW"/>
</dbReference>
<dbReference type="InterPro" id="IPR000073">
    <property type="entry name" value="AB_hydrolase_1"/>
</dbReference>
<organism evidence="4 5">
    <name type="scientific">Vogesella aquatica</name>
    <dbReference type="NCBI Taxonomy" id="2984206"/>
    <lineage>
        <taxon>Bacteria</taxon>
        <taxon>Pseudomonadati</taxon>
        <taxon>Pseudomonadota</taxon>
        <taxon>Betaproteobacteria</taxon>
        <taxon>Neisseriales</taxon>
        <taxon>Chromobacteriaceae</taxon>
        <taxon>Vogesella</taxon>
    </lineage>
</organism>
<name>A0ABT5ITX0_9NEIS</name>
<reference evidence="4 5" key="1">
    <citation type="submission" date="2023-01" db="EMBL/GenBank/DDBJ databases">
        <title>Novel species of the genus Vogesella isolated from rivers.</title>
        <authorList>
            <person name="Lu H."/>
        </authorList>
    </citation>
    <scope>NUCLEOTIDE SEQUENCE [LARGE SCALE GENOMIC DNA]</scope>
    <source>
        <strain evidence="4 5">DC21W</strain>
    </source>
</reference>
<keyword evidence="5" id="KW-1185">Reference proteome</keyword>